<comment type="cofactor">
    <cofactor evidence="1">
        <name>Mg(2+)</name>
        <dbReference type="ChEBI" id="CHEBI:18420"/>
    </cofactor>
</comment>
<accession>A0ABS6ECW6</accession>
<keyword evidence="4" id="KW-0460">Magnesium</keyword>
<dbReference type="InterPro" id="IPR019307">
    <property type="entry name" value="RNA-bd_AU-1/RNase_E/G"/>
</dbReference>
<keyword evidence="2" id="KW-0479">Metal-binding</keyword>
<keyword evidence="5" id="KW-0694">RNA-binding</keyword>
<evidence type="ECO:0000313" key="7">
    <source>
        <dbReference type="EMBL" id="MBU5440018.1"/>
    </source>
</evidence>
<evidence type="ECO:0000313" key="8">
    <source>
        <dbReference type="Proteomes" id="UP000749471"/>
    </source>
</evidence>
<evidence type="ECO:0000259" key="6">
    <source>
        <dbReference type="PROSITE" id="PS50126"/>
    </source>
</evidence>
<protein>
    <submittedName>
        <fullName evidence="7">Rne/Rng family ribonuclease</fullName>
    </submittedName>
</protein>
<evidence type="ECO:0000256" key="1">
    <source>
        <dbReference type="ARBA" id="ARBA00001946"/>
    </source>
</evidence>
<dbReference type="SMART" id="SM00316">
    <property type="entry name" value="S1"/>
    <property type="match status" value="1"/>
</dbReference>
<name>A0ABS6ECW6_9FIRM</name>
<dbReference type="CDD" id="cd04453">
    <property type="entry name" value="S1_RNase_E"/>
    <property type="match status" value="1"/>
</dbReference>
<keyword evidence="3" id="KW-0378">Hydrolase</keyword>
<reference evidence="7 8" key="1">
    <citation type="submission" date="2021-06" db="EMBL/GenBank/DDBJ databases">
        <authorList>
            <person name="Sun Q."/>
            <person name="Li D."/>
        </authorList>
    </citation>
    <scope>NUCLEOTIDE SEQUENCE [LARGE SCALE GENOMIC DNA]</scope>
    <source>
        <strain evidence="7 8">MSJ-40</strain>
    </source>
</reference>
<evidence type="ECO:0000256" key="3">
    <source>
        <dbReference type="ARBA" id="ARBA00022801"/>
    </source>
</evidence>
<keyword evidence="8" id="KW-1185">Reference proteome</keyword>
<dbReference type="InterPro" id="IPR004659">
    <property type="entry name" value="RNase_E/G"/>
</dbReference>
<dbReference type="Pfam" id="PF10150">
    <property type="entry name" value="RNase_E_G"/>
    <property type="match status" value="1"/>
</dbReference>
<gene>
    <name evidence="7" type="ORF">KQI42_18580</name>
</gene>
<sequence>MNYIFIDFKDDINRVGIVEEGRLVEFYTEEKNSKKLVGNVYRGRVNNVLMGMEAAFVDIGEGKNAYLYIKNALPKELMYSKEEYKINDIIKNGEEVIVQVIKEGFGNKGPKVTTHIALPGRYIVFTPYSNKINLSRKIEDSKEIERLYQIGKRITKDNKGMILRTVSEGIEESILEEEYNMLFNIYKKIEREKNFLPCPKLVYRELDLVYQVIRDRFNEDISKIIVNNREIYDNLLLFEDYISSGLWKKLELDKNFAINKDEHIQKGIKEALERKVSLNSGGYIVIDETEALTAIDVNTGKYVGVKSLEDTVLKTNLEAAEEIARQIRLRDIGGIIIIDFIDMKDKKDVSMVLDKLEEVLKKDKNKTNMVDITKLGLVEITRKKVRRTLEANYFKKCPTCEGKGKILDINY</sequence>
<dbReference type="PANTHER" id="PTHR30001">
    <property type="entry name" value="RIBONUCLEASE"/>
    <property type="match status" value="1"/>
</dbReference>
<dbReference type="NCBIfam" id="TIGR00757">
    <property type="entry name" value="RNaseEG"/>
    <property type="match status" value="1"/>
</dbReference>
<dbReference type="PANTHER" id="PTHR30001:SF0">
    <property type="entry name" value="RIBONUCLEASE G"/>
    <property type="match status" value="1"/>
</dbReference>
<evidence type="ECO:0000256" key="5">
    <source>
        <dbReference type="ARBA" id="ARBA00022884"/>
    </source>
</evidence>
<dbReference type="EMBL" id="JAHLPM010000023">
    <property type="protein sequence ID" value="MBU5440018.1"/>
    <property type="molecule type" value="Genomic_DNA"/>
</dbReference>
<evidence type="ECO:0000256" key="4">
    <source>
        <dbReference type="ARBA" id="ARBA00022842"/>
    </source>
</evidence>
<dbReference type="PROSITE" id="PS50126">
    <property type="entry name" value="S1"/>
    <property type="match status" value="1"/>
</dbReference>
<dbReference type="RefSeq" id="WP_216521949.1">
    <property type="nucleotide sequence ID" value="NZ_JAHLPM010000023.1"/>
</dbReference>
<proteinExistence type="predicted"/>
<dbReference type="Proteomes" id="UP000749471">
    <property type="component" value="Unassembled WGS sequence"/>
</dbReference>
<evidence type="ECO:0000256" key="2">
    <source>
        <dbReference type="ARBA" id="ARBA00022723"/>
    </source>
</evidence>
<organism evidence="7 8">
    <name type="scientific">Tissierella simiarum</name>
    <dbReference type="NCBI Taxonomy" id="2841534"/>
    <lineage>
        <taxon>Bacteria</taxon>
        <taxon>Bacillati</taxon>
        <taxon>Bacillota</taxon>
        <taxon>Tissierellia</taxon>
        <taxon>Tissierellales</taxon>
        <taxon>Tissierellaceae</taxon>
        <taxon>Tissierella</taxon>
    </lineage>
</organism>
<feature type="domain" description="S1 motif" evidence="6">
    <location>
        <begin position="38"/>
        <end position="121"/>
    </location>
</feature>
<comment type="caution">
    <text evidence="7">The sequence shown here is derived from an EMBL/GenBank/DDBJ whole genome shotgun (WGS) entry which is preliminary data.</text>
</comment>
<dbReference type="InterPro" id="IPR003029">
    <property type="entry name" value="S1_domain"/>
</dbReference>